<organism evidence="2 3">
    <name type="scientific">Methanosarcina mazei</name>
    <name type="common">Methanosarcina frisia</name>
    <dbReference type="NCBI Taxonomy" id="2209"/>
    <lineage>
        <taxon>Archaea</taxon>
        <taxon>Methanobacteriati</taxon>
        <taxon>Methanobacteriota</taxon>
        <taxon>Stenosarchaea group</taxon>
        <taxon>Methanomicrobia</taxon>
        <taxon>Methanosarcinales</taxon>
        <taxon>Methanosarcinaceae</taxon>
        <taxon>Methanosarcina</taxon>
    </lineage>
</organism>
<dbReference type="InterPro" id="IPR012334">
    <property type="entry name" value="Pectin_lyas_fold"/>
</dbReference>
<evidence type="ECO:0000313" key="2">
    <source>
        <dbReference type="EMBL" id="KKG35458.1"/>
    </source>
</evidence>
<dbReference type="SUPFAM" id="SSF51126">
    <property type="entry name" value="Pectin lyase-like"/>
    <property type="match status" value="1"/>
</dbReference>
<comment type="caution">
    <text evidence="2">The sequence shown here is derived from an EMBL/GenBank/DDBJ whole genome shotgun (WGS) entry which is preliminary data.</text>
</comment>
<dbReference type="SMART" id="SM00710">
    <property type="entry name" value="PbH1"/>
    <property type="match status" value="5"/>
</dbReference>
<dbReference type="Pfam" id="PF05048">
    <property type="entry name" value="NosD"/>
    <property type="match status" value="1"/>
</dbReference>
<proteinExistence type="predicted"/>
<accession>A0A0F8G8G8</accession>
<protein>
    <recommendedName>
        <fullName evidence="1">Periplasmic copper-binding protein NosD beta helix domain-containing protein</fullName>
    </recommendedName>
</protein>
<name>A0A0F8G8G8_METMZ</name>
<dbReference type="Gene3D" id="2.160.20.10">
    <property type="entry name" value="Single-stranded right-handed beta-helix, Pectin lyase-like"/>
    <property type="match status" value="1"/>
</dbReference>
<gene>
    <name evidence="2" type="ORF">DU52_07620</name>
</gene>
<evidence type="ECO:0000259" key="1">
    <source>
        <dbReference type="Pfam" id="PF05048"/>
    </source>
</evidence>
<dbReference type="PATRIC" id="fig|2209.61.peg.1667"/>
<dbReference type="EMBL" id="JJPA01000069">
    <property type="protein sequence ID" value="KKG35458.1"/>
    <property type="molecule type" value="Genomic_DNA"/>
</dbReference>
<evidence type="ECO:0000313" key="3">
    <source>
        <dbReference type="Proteomes" id="UP000034399"/>
    </source>
</evidence>
<dbReference type="NCBIfam" id="TIGR03804">
    <property type="entry name" value="para_beta_helix"/>
    <property type="match status" value="1"/>
</dbReference>
<dbReference type="InterPro" id="IPR007742">
    <property type="entry name" value="NosD_dom"/>
</dbReference>
<reference evidence="2 3" key="1">
    <citation type="journal article" date="2015" name="ISME J.">
        <title>Genomic and phenotypic differentiation among Methanosarcina mazei populations from Columbia River sediment.</title>
        <authorList>
            <person name="Youngblut N.D."/>
            <person name="Wirth J.S."/>
            <person name="Henriksen J.R."/>
            <person name="Smith M."/>
            <person name="Simon H."/>
            <person name="Metcalf W.W."/>
            <person name="Whitaker R.J."/>
        </authorList>
    </citation>
    <scope>NUCLEOTIDE SEQUENCE [LARGE SCALE GENOMIC DNA]</scope>
    <source>
        <strain evidence="2 3">3.F.A.1A.1</strain>
    </source>
</reference>
<dbReference type="InterPro" id="IPR006626">
    <property type="entry name" value="PbH1"/>
</dbReference>
<dbReference type="RefSeq" id="WP_048043947.1">
    <property type="nucleotide sequence ID" value="NZ_JJPA01000069.1"/>
</dbReference>
<dbReference type="AlphaFoldDB" id="A0A0F8G8G8"/>
<dbReference type="InterPro" id="IPR011050">
    <property type="entry name" value="Pectin_lyase_fold/virulence"/>
</dbReference>
<dbReference type="Proteomes" id="UP000034399">
    <property type="component" value="Unassembled WGS sequence"/>
</dbReference>
<feature type="domain" description="Periplasmic copper-binding protein NosD beta helix" evidence="1">
    <location>
        <begin position="45"/>
        <end position="218"/>
    </location>
</feature>
<sequence length="266" mass="28067">MRKILIFLIVLIFIFIISISATSSAKEITVDDGSGADFRSIQEAVNNSVPGDTITVMPGIYTENVLVNITGLTIKSESNNGDAQVKPLNESVSTFLITANSTTISGLNITGASKMNHKNAIFAYSKRNNVTGNTIENGSIFLGSYMPSNLKIIFHGDMNNVTGNIIENGSIFLGSEISGNLIAENKISNGEEGVYISCCGGNNTVSGNTISNCSTGISEGDQGADIRNNRITDCDCGIWLSMSSSGIENNTILNCDVGIILEASKG</sequence>
<dbReference type="InterPro" id="IPR022441">
    <property type="entry name" value="Para_beta_helix_rpt-2"/>
</dbReference>